<evidence type="ECO:0000259" key="1">
    <source>
        <dbReference type="PROSITE" id="PS50995"/>
    </source>
</evidence>
<protein>
    <submittedName>
        <fullName evidence="2">MarR family transcriptional regulator</fullName>
    </submittedName>
</protein>
<comment type="caution">
    <text evidence="2">The sequence shown here is derived from an EMBL/GenBank/DDBJ whole genome shotgun (WGS) entry which is preliminary data.</text>
</comment>
<dbReference type="RefSeq" id="WP_244804595.1">
    <property type="nucleotide sequence ID" value="NZ_JALIEA010000013.1"/>
</dbReference>
<proteinExistence type="predicted"/>
<dbReference type="SMART" id="SM00347">
    <property type="entry name" value="HTH_MARR"/>
    <property type="match status" value="1"/>
</dbReference>
<feature type="domain" description="HTH marR-type" evidence="1">
    <location>
        <begin position="9"/>
        <end position="145"/>
    </location>
</feature>
<dbReference type="GO" id="GO:0003700">
    <property type="term" value="F:DNA-binding transcription factor activity"/>
    <property type="evidence" value="ECO:0007669"/>
    <property type="project" value="InterPro"/>
</dbReference>
<dbReference type="SUPFAM" id="SSF46785">
    <property type="entry name" value="Winged helix' DNA-binding domain"/>
    <property type="match status" value="1"/>
</dbReference>
<reference evidence="2" key="1">
    <citation type="submission" date="2022-04" db="EMBL/GenBank/DDBJ databases">
        <title>Corynebacterium kalidii LD5P10.</title>
        <authorList>
            <person name="Sun J.Q."/>
        </authorList>
    </citation>
    <scope>NUCLEOTIDE SEQUENCE</scope>
    <source>
        <strain evidence="2">LD5P10</strain>
    </source>
</reference>
<dbReference type="PANTHER" id="PTHR33164:SF99">
    <property type="entry name" value="MARR FAMILY REGULATORY PROTEIN"/>
    <property type="match status" value="1"/>
</dbReference>
<sequence length="163" mass="17922">MPETFDRTELETWASLATLLEWLPAALDEQMQRDSGISHFEYGILYALSQAEESTLRMSQLADYANSTLSRLSRAVARLEKREWVSRMPDPSDGRVTVATLTAAGKKAVGAAEPGHVALVRRLVFDALTDTQVSQLSEITRQITGTIREGQGWRPRSSGGVSA</sequence>
<dbReference type="EMBL" id="JALIEA010000013">
    <property type="protein sequence ID" value="MCJ7858862.1"/>
    <property type="molecule type" value="Genomic_DNA"/>
</dbReference>
<dbReference type="PROSITE" id="PS50995">
    <property type="entry name" value="HTH_MARR_2"/>
    <property type="match status" value="1"/>
</dbReference>
<dbReference type="InterPro" id="IPR036390">
    <property type="entry name" value="WH_DNA-bd_sf"/>
</dbReference>
<accession>A0A9X1WJS7</accession>
<dbReference type="Pfam" id="PF01047">
    <property type="entry name" value="MarR"/>
    <property type="match status" value="1"/>
</dbReference>
<dbReference type="InterPro" id="IPR039422">
    <property type="entry name" value="MarR/SlyA-like"/>
</dbReference>
<dbReference type="Gene3D" id="1.10.10.10">
    <property type="entry name" value="Winged helix-like DNA-binding domain superfamily/Winged helix DNA-binding domain"/>
    <property type="match status" value="1"/>
</dbReference>
<dbReference type="AlphaFoldDB" id="A0A9X1WJS7"/>
<evidence type="ECO:0000313" key="3">
    <source>
        <dbReference type="Proteomes" id="UP001139207"/>
    </source>
</evidence>
<evidence type="ECO:0000313" key="2">
    <source>
        <dbReference type="EMBL" id="MCJ7858862.1"/>
    </source>
</evidence>
<gene>
    <name evidence="2" type="ORF">MUN33_09060</name>
</gene>
<keyword evidence="3" id="KW-1185">Reference proteome</keyword>
<dbReference type="PANTHER" id="PTHR33164">
    <property type="entry name" value="TRANSCRIPTIONAL REGULATOR, MARR FAMILY"/>
    <property type="match status" value="1"/>
</dbReference>
<name>A0A9X1WJS7_9CORY</name>
<dbReference type="InterPro" id="IPR000835">
    <property type="entry name" value="HTH_MarR-typ"/>
</dbReference>
<organism evidence="2 3">
    <name type="scientific">Corynebacterium kalidii</name>
    <dbReference type="NCBI Taxonomy" id="2931982"/>
    <lineage>
        <taxon>Bacteria</taxon>
        <taxon>Bacillati</taxon>
        <taxon>Actinomycetota</taxon>
        <taxon>Actinomycetes</taxon>
        <taxon>Mycobacteriales</taxon>
        <taxon>Corynebacteriaceae</taxon>
        <taxon>Corynebacterium</taxon>
    </lineage>
</organism>
<dbReference type="GO" id="GO:0006950">
    <property type="term" value="P:response to stress"/>
    <property type="evidence" value="ECO:0007669"/>
    <property type="project" value="TreeGrafter"/>
</dbReference>
<dbReference type="InterPro" id="IPR036388">
    <property type="entry name" value="WH-like_DNA-bd_sf"/>
</dbReference>
<dbReference type="Proteomes" id="UP001139207">
    <property type="component" value="Unassembled WGS sequence"/>
</dbReference>